<feature type="region of interest" description="Disordered" evidence="1">
    <location>
        <begin position="1"/>
        <end position="144"/>
    </location>
</feature>
<reference evidence="3 5" key="1">
    <citation type="submission" date="2020-08" db="EMBL/GenBank/DDBJ databases">
        <authorList>
            <person name="Koutsovoulos G."/>
            <person name="Danchin GJ E."/>
        </authorList>
    </citation>
    <scope>NUCLEOTIDE SEQUENCE [LARGE SCALE GENOMIC DNA]</scope>
</reference>
<dbReference type="EMBL" id="CAJEWN010002653">
    <property type="protein sequence ID" value="CAD2204714.1"/>
    <property type="molecule type" value="Genomic_DNA"/>
</dbReference>
<proteinExistence type="predicted"/>
<sequence length="144" mass="15528">MSATNAEQKPTQPQKRAHAGEENGADDGIANKTKKVDNGEINKNDLANTENNLKASEAADNEAISAEPKLTKKTLEENKLADREDGGEESDAESGAVDEEEEDDEVLDDDEEDDDDAVGAEGDDQDDDDDGGEDDEGEEEEEEE</sequence>
<evidence type="ECO:0000313" key="3">
    <source>
        <dbReference type="EMBL" id="CAD2204714.1"/>
    </source>
</evidence>
<feature type="compositionally biased region" description="Basic and acidic residues" evidence="1">
    <location>
        <begin position="69"/>
        <end position="84"/>
    </location>
</feature>
<feature type="compositionally biased region" description="Acidic residues" evidence="1">
    <location>
        <begin position="85"/>
        <end position="144"/>
    </location>
</feature>
<organism evidence="3 5">
    <name type="scientific">Meloidogyne enterolobii</name>
    <name type="common">Root-knot nematode worm</name>
    <name type="synonym">Meloidogyne mayaguensis</name>
    <dbReference type="NCBI Taxonomy" id="390850"/>
    <lineage>
        <taxon>Eukaryota</taxon>
        <taxon>Metazoa</taxon>
        <taxon>Ecdysozoa</taxon>
        <taxon>Nematoda</taxon>
        <taxon>Chromadorea</taxon>
        <taxon>Rhabditida</taxon>
        <taxon>Tylenchina</taxon>
        <taxon>Tylenchomorpha</taxon>
        <taxon>Tylenchoidea</taxon>
        <taxon>Meloidogynidae</taxon>
        <taxon>Meloidogyninae</taxon>
        <taxon>Meloidogyne</taxon>
    </lineage>
</organism>
<evidence type="ECO:0000256" key="1">
    <source>
        <dbReference type="SAM" id="MobiDB-lite"/>
    </source>
</evidence>
<evidence type="ECO:0000313" key="4">
    <source>
        <dbReference type="EMBL" id="CAD2206065.1"/>
    </source>
</evidence>
<name>A0A6V7XZI6_MELEN</name>
<protein>
    <submittedName>
        <fullName evidence="3">Uncharacterized protein</fullName>
    </submittedName>
</protein>
<dbReference type="OrthoDB" id="5898779at2759"/>
<evidence type="ECO:0000313" key="5">
    <source>
        <dbReference type="Proteomes" id="UP000580250"/>
    </source>
</evidence>
<dbReference type="EMBL" id="CAJEWN010002988">
    <property type="protein sequence ID" value="CAD2206065.1"/>
    <property type="molecule type" value="Genomic_DNA"/>
</dbReference>
<dbReference type="Proteomes" id="UP000580250">
    <property type="component" value="Unassembled WGS sequence"/>
</dbReference>
<feature type="compositionally biased region" description="Polar residues" evidence="1">
    <location>
        <begin position="45"/>
        <end position="54"/>
    </location>
</feature>
<dbReference type="AlphaFoldDB" id="A0A6V7XZI6"/>
<dbReference type="EMBL" id="CAJEWN010000623">
    <property type="protein sequence ID" value="CAD2187123.1"/>
    <property type="molecule type" value="Genomic_DNA"/>
</dbReference>
<feature type="compositionally biased region" description="Polar residues" evidence="1">
    <location>
        <begin position="1"/>
        <end position="14"/>
    </location>
</feature>
<gene>
    <name evidence="2" type="ORF">MENT_LOCUS39683</name>
    <name evidence="3" type="ORF">MENT_LOCUS58467</name>
    <name evidence="4" type="ORF">MENT_LOCUS59920</name>
</gene>
<feature type="compositionally biased region" description="Basic and acidic residues" evidence="1">
    <location>
        <begin position="34"/>
        <end position="43"/>
    </location>
</feature>
<accession>A0A6V7XZI6</accession>
<evidence type="ECO:0000313" key="2">
    <source>
        <dbReference type="EMBL" id="CAD2187123.1"/>
    </source>
</evidence>
<comment type="caution">
    <text evidence="3">The sequence shown here is derived from an EMBL/GenBank/DDBJ whole genome shotgun (WGS) entry which is preliminary data.</text>
</comment>